<name>B8CXU8_HALOH</name>
<proteinExistence type="predicted"/>
<dbReference type="EMBL" id="CP001098">
    <property type="protein sequence ID" value="ACL70117.1"/>
    <property type="molecule type" value="Genomic_DNA"/>
</dbReference>
<dbReference type="RefSeq" id="WP_012636301.1">
    <property type="nucleotide sequence ID" value="NC_011899.1"/>
</dbReference>
<evidence type="ECO:0000313" key="1">
    <source>
        <dbReference type="EMBL" id="ACL70117.1"/>
    </source>
</evidence>
<gene>
    <name evidence="1" type="ordered locus">Hore_13650</name>
</gene>
<keyword evidence="2" id="KW-1185">Reference proteome</keyword>
<evidence type="ECO:0000313" key="2">
    <source>
        <dbReference type="Proteomes" id="UP000000719"/>
    </source>
</evidence>
<dbReference type="Proteomes" id="UP000000719">
    <property type="component" value="Chromosome"/>
</dbReference>
<dbReference type="STRING" id="373903.Hore_13650"/>
<dbReference type="OrthoDB" id="1026745at2"/>
<organism evidence="1 2">
    <name type="scientific">Halothermothrix orenii (strain H 168 / OCM 544 / DSM 9562)</name>
    <dbReference type="NCBI Taxonomy" id="373903"/>
    <lineage>
        <taxon>Bacteria</taxon>
        <taxon>Bacillati</taxon>
        <taxon>Bacillota</taxon>
        <taxon>Clostridia</taxon>
        <taxon>Halanaerobiales</taxon>
        <taxon>Halothermotrichaceae</taxon>
        <taxon>Halothermothrix</taxon>
    </lineage>
</organism>
<protein>
    <submittedName>
        <fullName evidence="1">NADPH-dependent FMN reductase</fullName>
    </submittedName>
</protein>
<dbReference type="AlphaFoldDB" id="B8CXU8"/>
<dbReference type="HOGENOM" id="CLU_2752213_0_0_9"/>
<dbReference type="KEGG" id="hor:Hore_13650"/>
<reference evidence="1 2" key="1">
    <citation type="journal article" date="2009" name="PLoS ONE">
        <title>Genome analysis of the anaerobic thermohalophilic bacterium Halothermothrix orenii.</title>
        <authorList>
            <person name="Mavromatis K."/>
            <person name="Ivanova N."/>
            <person name="Anderson I."/>
            <person name="Lykidis A."/>
            <person name="Hooper S.D."/>
            <person name="Sun H."/>
            <person name="Kunin V."/>
            <person name="Lapidus A."/>
            <person name="Hugenholtz P."/>
            <person name="Patel B."/>
            <person name="Kyrpides N.C."/>
        </authorList>
    </citation>
    <scope>NUCLEOTIDE SEQUENCE [LARGE SCALE GENOMIC DNA]</scope>
    <source>
        <strain evidence="2">H 168 / OCM 544 / DSM 9562</strain>
    </source>
</reference>
<accession>B8CXU8</accession>
<dbReference type="eggNOG" id="COG0431">
    <property type="taxonomic scope" value="Bacteria"/>
</dbReference>
<sequence length="70" mass="7410">MAIVNCGFPEANQNRFALAICEQFALETGIQWVGGLALGMGGNISGKSFDKLGSMVANVKKSLDLVLNLH</sequence>